<reference evidence="4" key="1">
    <citation type="submission" date="2022-06" db="EMBL/GenBank/DDBJ databases">
        <title>Diverse halophilic archaea isolated from saline environments.</title>
        <authorList>
            <person name="Cui H.-L."/>
        </authorList>
    </citation>
    <scope>NUCLEOTIDE SEQUENCE</scope>
    <source>
        <strain evidence="4">WLHS1</strain>
    </source>
</reference>
<keyword evidence="5" id="KW-1185">Reference proteome</keyword>
<keyword evidence="2" id="KW-1133">Transmembrane helix</keyword>
<evidence type="ECO:0000256" key="2">
    <source>
        <dbReference type="SAM" id="Phobius"/>
    </source>
</evidence>
<dbReference type="PANTHER" id="PTHR33608:SF6">
    <property type="entry name" value="BLL2464 PROTEIN"/>
    <property type="match status" value="1"/>
</dbReference>
<feature type="region of interest" description="Disordered" evidence="1">
    <location>
        <begin position="308"/>
        <end position="341"/>
    </location>
</feature>
<keyword evidence="2" id="KW-0472">Membrane</keyword>
<dbReference type="InterPro" id="IPR002881">
    <property type="entry name" value="DUF58"/>
</dbReference>
<proteinExistence type="predicted"/>
<feature type="compositionally biased region" description="Polar residues" evidence="1">
    <location>
        <begin position="309"/>
        <end position="323"/>
    </location>
</feature>
<gene>
    <name evidence="4" type="ORF">NGM29_06090</name>
</gene>
<dbReference type="Proteomes" id="UP001056855">
    <property type="component" value="Chromosome"/>
</dbReference>
<accession>A0A9E7ND63</accession>
<feature type="domain" description="DUF58" evidence="3">
    <location>
        <begin position="197"/>
        <end position="317"/>
    </location>
</feature>
<dbReference type="Pfam" id="PF01882">
    <property type="entry name" value="DUF58"/>
    <property type="match status" value="1"/>
</dbReference>
<dbReference type="PANTHER" id="PTHR33608">
    <property type="entry name" value="BLL2464 PROTEIN"/>
    <property type="match status" value="1"/>
</dbReference>
<dbReference type="GeneID" id="73289598"/>
<name>A0A9E7ND63_9EURY</name>
<evidence type="ECO:0000259" key="3">
    <source>
        <dbReference type="Pfam" id="PF01882"/>
    </source>
</evidence>
<evidence type="ECO:0000313" key="5">
    <source>
        <dbReference type="Proteomes" id="UP001056855"/>
    </source>
</evidence>
<dbReference type="KEGG" id="sawl:NGM29_06090"/>
<evidence type="ECO:0000313" key="4">
    <source>
        <dbReference type="EMBL" id="UTF54833.1"/>
    </source>
</evidence>
<protein>
    <submittedName>
        <fullName evidence="4">DUF58 domain-containing protein</fullName>
    </submittedName>
</protein>
<keyword evidence="2" id="KW-0812">Transmembrane</keyword>
<dbReference type="EMBL" id="CP100355">
    <property type="protein sequence ID" value="UTF54833.1"/>
    <property type="molecule type" value="Genomic_DNA"/>
</dbReference>
<dbReference type="RefSeq" id="WP_254159547.1">
    <property type="nucleotide sequence ID" value="NZ_CP100355.1"/>
</dbReference>
<organism evidence="4 5">
    <name type="scientific">Natronosalvus rutilus</name>
    <dbReference type="NCBI Taxonomy" id="2953753"/>
    <lineage>
        <taxon>Archaea</taxon>
        <taxon>Methanobacteriati</taxon>
        <taxon>Methanobacteriota</taxon>
        <taxon>Stenosarchaea group</taxon>
        <taxon>Halobacteria</taxon>
        <taxon>Halobacteriales</taxon>
        <taxon>Natrialbaceae</taxon>
        <taxon>Natronosalvus</taxon>
    </lineage>
</organism>
<evidence type="ECO:0000256" key="1">
    <source>
        <dbReference type="SAM" id="MobiDB-lite"/>
    </source>
</evidence>
<sequence length="476" mass="50733">MQPTRQAWGVGGLVVVLAGYAVLVAAPLALAGAVLIAAWLLARQAVFTHSLERTRRSLSVVQQPVQTSVRTGESTPVSLTAALEVPAELALTVRGGVPSAARVDEPLAVSLEPGAAAASTTATVEWPVAGHYRFEAPTLTATDGWFRETLSTGAGAAVTVDPPTPRTIHLGAGGDAVGLAYGEHLSERRGSGLEPVEIRQYAPGDTADHIDWKATARLGSPHVREYNVETDRRTLFVVDHRAPLGTGSRGETKLAYLREVALALAARSWRLGDPIGLVTVGDTGLTHRLDIAAASMTHRQLRRHLLTLEPTSRATRSQRSPGSTAGVRRQARTALGGDSSPFATQLRPFFAGRPQTGQAVSSPLARALRTMLTDASPAWVVLCTDDNSPTDLRDAVAFARDRGAFVTVLLAPTVLYEPGGLGDLEAAYERYLEFETLRRDLARMDRVTALEVGPEDRLTTVLEAGRRRREPAGGTP</sequence>
<dbReference type="AlphaFoldDB" id="A0A9E7ND63"/>
<feature type="transmembrane region" description="Helical" evidence="2">
    <location>
        <begin position="12"/>
        <end position="41"/>
    </location>
</feature>